<sequence length="100" mass="10989">MILFMAYELMAAVLLLNLMIALMMAAFARVSSYKGLRYLIYNADALRLVPSFRACAQSQPPVNVRDKPELSLERNEHIAVQLDERTAAPCGGSGSQGGRD</sequence>
<feature type="transmembrane region" description="Helical" evidence="1">
    <location>
        <begin position="6"/>
        <end position="28"/>
    </location>
</feature>
<proteinExistence type="predicted"/>
<name>A0A8J4EYI4_9CHLO</name>
<dbReference type="EMBL" id="BNCO01000015">
    <property type="protein sequence ID" value="GIL53367.1"/>
    <property type="molecule type" value="Genomic_DNA"/>
</dbReference>
<keyword evidence="3" id="KW-1185">Reference proteome</keyword>
<reference evidence="2" key="1">
    <citation type="journal article" date="2021" name="Proc. Natl. Acad. Sci. U.S.A.">
        <title>Three genomes in the algal genus Volvox reveal the fate of a haploid sex-determining region after a transition to homothallism.</title>
        <authorList>
            <person name="Yamamoto K."/>
            <person name="Hamaji T."/>
            <person name="Kawai-Toyooka H."/>
            <person name="Matsuzaki R."/>
            <person name="Takahashi F."/>
            <person name="Nishimura Y."/>
            <person name="Kawachi M."/>
            <person name="Noguchi H."/>
            <person name="Minakuchi Y."/>
            <person name="Umen J.G."/>
            <person name="Toyoda A."/>
            <person name="Nozaki H."/>
        </authorList>
    </citation>
    <scope>NUCLEOTIDE SEQUENCE</scope>
    <source>
        <strain evidence="2">NIES-3780</strain>
    </source>
</reference>
<dbReference type="AlphaFoldDB" id="A0A8J4EYI4"/>
<gene>
    <name evidence="2" type="ORF">Vafri_8987</name>
</gene>
<dbReference type="Proteomes" id="UP000747399">
    <property type="component" value="Unassembled WGS sequence"/>
</dbReference>
<organism evidence="2 3">
    <name type="scientific">Volvox africanus</name>
    <dbReference type="NCBI Taxonomy" id="51714"/>
    <lineage>
        <taxon>Eukaryota</taxon>
        <taxon>Viridiplantae</taxon>
        <taxon>Chlorophyta</taxon>
        <taxon>core chlorophytes</taxon>
        <taxon>Chlorophyceae</taxon>
        <taxon>CS clade</taxon>
        <taxon>Chlamydomonadales</taxon>
        <taxon>Volvocaceae</taxon>
        <taxon>Volvox</taxon>
    </lineage>
</organism>
<keyword evidence="1" id="KW-0812">Transmembrane</keyword>
<keyword evidence="1" id="KW-0472">Membrane</keyword>
<evidence type="ECO:0000313" key="2">
    <source>
        <dbReference type="EMBL" id="GIL53367.1"/>
    </source>
</evidence>
<comment type="caution">
    <text evidence="2">The sequence shown here is derived from an EMBL/GenBank/DDBJ whole genome shotgun (WGS) entry which is preliminary data.</text>
</comment>
<evidence type="ECO:0000256" key="1">
    <source>
        <dbReference type="SAM" id="Phobius"/>
    </source>
</evidence>
<evidence type="ECO:0000313" key="3">
    <source>
        <dbReference type="Proteomes" id="UP000747399"/>
    </source>
</evidence>
<protein>
    <submittedName>
        <fullName evidence="2">Uncharacterized protein</fullName>
    </submittedName>
</protein>
<keyword evidence="1" id="KW-1133">Transmembrane helix</keyword>
<accession>A0A8J4EYI4</accession>